<gene>
    <name evidence="2" type="ORF">K7C98_32715</name>
</gene>
<protein>
    <submittedName>
        <fullName evidence="2">RNA recognition motif domain-containing protein</fullName>
    </submittedName>
</protein>
<keyword evidence="3" id="KW-1185">Reference proteome</keyword>
<evidence type="ECO:0000313" key="2">
    <source>
        <dbReference type="EMBL" id="MBZ5714021.1"/>
    </source>
</evidence>
<feature type="compositionally biased region" description="Basic residues" evidence="1">
    <location>
        <begin position="385"/>
        <end position="397"/>
    </location>
</feature>
<accession>A0ABS7U0Q6</accession>
<feature type="compositionally biased region" description="Basic residues" evidence="1">
    <location>
        <begin position="339"/>
        <end position="352"/>
    </location>
</feature>
<sequence>MTTATLPWTKVHRLKLHGPRNRHASDPLAATPDDAWLQLTAIYAQRVKKETQLGPRVLFPRRFVTKFKPVRSCLAAVLAELERPERPQDLDVLKELVRAYVLEHIRTDSNDPTLLDRWGGWRHARALVDFWAGSKGLAFCLEVLTSPGQFSLEYERSEGFFDCELVAPNDDTWVLYDGVHNVTSPLWWALRVWVSSLPDDAFARELAAARPLLARWKGLGPHVLNIRCRVAFALSRDPSIAEAVKAELMQSALDESPDPLPFLYPALLDANSAVELITRVFGEGTPRRPLWLSFDIVDAYGTDAADILRRMIGHSAKQYERRELAALEFVERAASAKPSAKKAAKTAPKKTAKVTPAKKIAKATPAKKATKTAPKKTAKVTPAKKAAKTAPKKKPPK</sequence>
<dbReference type="Proteomes" id="UP001139031">
    <property type="component" value="Unassembled WGS sequence"/>
</dbReference>
<dbReference type="RefSeq" id="WP_224195756.1">
    <property type="nucleotide sequence ID" value="NZ_JAIRAU010000045.1"/>
</dbReference>
<comment type="caution">
    <text evidence="2">The sequence shown here is derived from an EMBL/GenBank/DDBJ whole genome shotgun (WGS) entry which is preliminary data.</text>
</comment>
<feature type="compositionally biased region" description="Basic residues" evidence="1">
    <location>
        <begin position="368"/>
        <end position="378"/>
    </location>
</feature>
<proteinExistence type="predicted"/>
<feature type="region of interest" description="Disordered" evidence="1">
    <location>
        <begin position="337"/>
        <end position="397"/>
    </location>
</feature>
<reference evidence="2" key="1">
    <citation type="submission" date="2021-08" db="EMBL/GenBank/DDBJ databases">
        <authorList>
            <person name="Stevens D.C."/>
        </authorList>
    </citation>
    <scope>NUCLEOTIDE SEQUENCE</scope>
    <source>
        <strain evidence="2">DSM 53165</strain>
    </source>
</reference>
<name>A0ABS7U0Q6_9BACT</name>
<evidence type="ECO:0000256" key="1">
    <source>
        <dbReference type="SAM" id="MobiDB-lite"/>
    </source>
</evidence>
<feature type="compositionally biased region" description="Low complexity" evidence="1">
    <location>
        <begin position="353"/>
        <end position="367"/>
    </location>
</feature>
<organism evidence="2 3">
    <name type="scientific">Nannocystis pusilla</name>
    <dbReference type="NCBI Taxonomy" id="889268"/>
    <lineage>
        <taxon>Bacteria</taxon>
        <taxon>Pseudomonadati</taxon>
        <taxon>Myxococcota</taxon>
        <taxon>Polyangia</taxon>
        <taxon>Nannocystales</taxon>
        <taxon>Nannocystaceae</taxon>
        <taxon>Nannocystis</taxon>
    </lineage>
</organism>
<dbReference type="EMBL" id="JAIRAU010000045">
    <property type="protein sequence ID" value="MBZ5714021.1"/>
    <property type="molecule type" value="Genomic_DNA"/>
</dbReference>
<evidence type="ECO:0000313" key="3">
    <source>
        <dbReference type="Proteomes" id="UP001139031"/>
    </source>
</evidence>